<dbReference type="Proteomes" id="UP000026249">
    <property type="component" value="Unassembled WGS sequence"/>
</dbReference>
<dbReference type="Pfam" id="PF11695">
    <property type="entry name" value="DUF3291"/>
    <property type="match status" value="1"/>
</dbReference>
<protein>
    <recommendedName>
        <fullName evidence="1">DUF3291 domain-containing protein</fullName>
    </recommendedName>
</protein>
<dbReference type="STRING" id="1454373.ACMU_12780"/>
<organism evidence="2 3">
    <name type="scientific">Actibacterium mucosum KCTC 23349</name>
    <dbReference type="NCBI Taxonomy" id="1454373"/>
    <lineage>
        <taxon>Bacteria</taxon>
        <taxon>Pseudomonadati</taxon>
        <taxon>Pseudomonadota</taxon>
        <taxon>Alphaproteobacteria</taxon>
        <taxon>Rhodobacterales</taxon>
        <taxon>Roseobacteraceae</taxon>
        <taxon>Actibacterium</taxon>
    </lineage>
</organism>
<name>A0A037ZJ30_9RHOB</name>
<evidence type="ECO:0000313" key="2">
    <source>
        <dbReference type="EMBL" id="KAJ55562.1"/>
    </source>
</evidence>
<accession>A0A037ZJ30</accession>
<evidence type="ECO:0000313" key="3">
    <source>
        <dbReference type="Proteomes" id="UP000026249"/>
    </source>
</evidence>
<dbReference type="InterPro" id="IPR021708">
    <property type="entry name" value="DUF3291"/>
</dbReference>
<dbReference type="InterPro" id="IPR011008">
    <property type="entry name" value="Dimeric_a/b-barrel"/>
</dbReference>
<evidence type="ECO:0000259" key="1">
    <source>
        <dbReference type="Pfam" id="PF11695"/>
    </source>
</evidence>
<dbReference type="AlphaFoldDB" id="A0A037ZJ30"/>
<sequence length="156" mass="17927">MLEGFHLAELNFGVLKYGWDDPRTQGFIDGLDMVNAVAARSDGFIWRMSDDDMDAAQNDPAGVFGDPNTAATLSVWRDYAALHHFVFNTIHKRFFDRRREWFDAVGNSNMVLWPVSPGHRPSLVEGMDRFHHWQRHGDTETAFGWAFLKESQAERP</sequence>
<keyword evidence="3" id="KW-1185">Reference proteome</keyword>
<dbReference type="RefSeq" id="WP_035259424.1">
    <property type="nucleotide sequence ID" value="NZ_JFKE01000004.1"/>
</dbReference>
<comment type="caution">
    <text evidence="2">The sequence shown here is derived from an EMBL/GenBank/DDBJ whole genome shotgun (WGS) entry which is preliminary data.</text>
</comment>
<dbReference type="OrthoDB" id="2376237at2"/>
<dbReference type="SUPFAM" id="SSF54909">
    <property type="entry name" value="Dimeric alpha+beta barrel"/>
    <property type="match status" value="1"/>
</dbReference>
<gene>
    <name evidence="2" type="ORF">ACMU_12780</name>
</gene>
<dbReference type="EMBL" id="JFKE01000004">
    <property type="protein sequence ID" value="KAJ55562.1"/>
    <property type="molecule type" value="Genomic_DNA"/>
</dbReference>
<proteinExistence type="predicted"/>
<reference evidence="2 3" key="1">
    <citation type="submission" date="2014-03" db="EMBL/GenBank/DDBJ databases">
        <title>Draft Genome Sequence of Actibacterium mucosum KCTC 23349, a Marine Alphaproteobacterium with Complex Ionic Requirements Isolated from Mediterranean Seawater at Malvarrosa Beach, Valencia, Spain.</title>
        <authorList>
            <person name="Arahal D.R."/>
            <person name="Shao Z."/>
            <person name="Lai Q."/>
            <person name="Pujalte M.J."/>
        </authorList>
    </citation>
    <scope>NUCLEOTIDE SEQUENCE [LARGE SCALE GENOMIC DNA]</scope>
    <source>
        <strain evidence="2 3">KCTC 23349</strain>
    </source>
</reference>
<feature type="domain" description="DUF3291" evidence="1">
    <location>
        <begin position="7"/>
        <end position="145"/>
    </location>
</feature>